<evidence type="ECO:0000313" key="2">
    <source>
        <dbReference type="EMBL" id="GAA4633489.1"/>
    </source>
</evidence>
<accession>A0ABP8UKB0</accession>
<feature type="transmembrane region" description="Helical" evidence="1">
    <location>
        <begin position="15"/>
        <end position="34"/>
    </location>
</feature>
<keyword evidence="1" id="KW-1133">Transmembrane helix</keyword>
<proteinExistence type="predicted"/>
<dbReference type="EMBL" id="BAABHK010000012">
    <property type="protein sequence ID" value="GAA4633489.1"/>
    <property type="molecule type" value="Genomic_DNA"/>
</dbReference>
<sequence>MRRVGPAFQLSHRQLAWAFIGVTVVVLVAVIASGNLKKIYAAQPDFVLGSLLAAAGYCFAKATTRTGGERATEQLHRIGVVEQLRLIQRDTGAALRRLSTYYHSQAESMDFPAGLDLYEVILDDVDEALANAEGIMDSLRLPVRKSATYEISDVTRQLLQVHSRSVRESLNRRQRTHDWLVANVAPSEHPRVWGRFGNLTSDLLKAHFALRALCAEPLRVAPQEQAIELLGYLQAADDRAGEFERALREAGLVPPDPFETLRKDLGGAKKALMSARIVAVDPVVQAPATG</sequence>
<evidence type="ECO:0000313" key="3">
    <source>
        <dbReference type="Proteomes" id="UP001501442"/>
    </source>
</evidence>
<keyword evidence="3" id="KW-1185">Reference proteome</keyword>
<protein>
    <submittedName>
        <fullName evidence="2">Uncharacterized protein</fullName>
    </submittedName>
</protein>
<keyword evidence="1" id="KW-0812">Transmembrane</keyword>
<reference evidence="3" key="1">
    <citation type="journal article" date="2019" name="Int. J. Syst. Evol. Microbiol.">
        <title>The Global Catalogue of Microorganisms (GCM) 10K type strain sequencing project: providing services to taxonomists for standard genome sequencing and annotation.</title>
        <authorList>
            <consortium name="The Broad Institute Genomics Platform"/>
            <consortium name="The Broad Institute Genome Sequencing Center for Infectious Disease"/>
            <person name="Wu L."/>
            <person name="Ma J."/>
        </authorList>
    </citation>
    <scope>NUCLEOTIDE SEQUENCE [LARGE SCALE GENOMIC DNA]</scope>
    <source>
        <strain evidence="3">JCM 17939</strain>
    </source>
</reference>
<organism evidence="2 3">
    <name type="scientific">Actinoallomurus vinaceus</name>
    <dbReference type="NCBI Taxonomy" id="1080074"/>
    <lineage>
        <taxon>Bacteria</taxon>
        <taxon>Bacillati</taxon>
        <taxon>Actinomycetota</taxon>
        <taxon>Actinomycetes</taxon>
        <taxon>Streptosporangiales</taxon>
        <taxon>Thermomonosporaceae</taxon>
        <taxon>Actinoallomurus</taxon>
    </lineage>
</organism>
<dbReference type="RefSeq" id="WP_345436483.1">
    <property type="nucleotide sequence ID" value="NZ_BAABHK010000012.1"/>
</dbReference>
<keyword evidence="1" id="KW-0472">Membrane</keyword>
<dbReference type="Proteomes" id="UP001501442">
    <property type="component" value="Unassembled WGS sequence"/>
</dbReference>
<gene>
    <name evidence="2" type="ORF">GCM10023196_071200</name>
</gene>
<name>A0ABP8UKB0_9ACTN</name>
<comment type="caution">
    <text evidence="2">The sequence shown here is derived from an EMBL/GenBank/DDBJ whole genome shotgun (WGS) entry which is preliminary data.</text>
</comment>
<evidence type="ECO:0000256" key="1">
    <source>
        <dbReference type="SAM" id="Phobius"/>
    </source>
</evidence>
<feature type="transmembrane region" description="Helical" evidence="1">
    <location>
        <begin position="40"/>
        <end position="60"/>
    </location>
</feature>